<feature type="compositionally biased region" description="Basic and acidic residues" evidence="1">
    <location>
        <begin position="38"/>
        <end position="62"/>
    </location>
</feature>
<sequence>MCSERERLETHAFIRQQLESIHIELNPKEINTPPTKKFKPDLSNNRDSENEAEDSGIRGKKPDELDRYLNFEFNKSKVNCIPLMFWKEHQDKFPYLSRYAKSIHSVPATSASVKRQFSGAGLVINERRTNINPEQLENILLIRSMQKNKIL</sequence>
<organism evidence="4 5">
    <name type="scientific">Adineta steineri</name>
    <dbReference type="NCBI Taxonomy" id="433720"/>
    <lineage>
        <taxon>Eukaryota</taxon>
        <taxon>Metazoa</taxon>
        <taxon>Spiralia</taxon>
        <taxon>Gnathifera</taxon>
        <taxon>Rotifera</taxon>
        <taxon>Eurotatoria</taxon>
        <taxon>Bdelloidea</taxon>
        <taxon>Adinetida</taxon>
        <taxon>Adinetidae</taxon>
        <taxon>Adineta</taxon>
    </lineage>
</organism>
<dbReference type="Proteomes" id="UP000663877">
    <property type="component" value="Unassembled WGS sequence"/>
</dbReference>
<evidence type="ECO:0000256" key="1">
    <source>
        <dbReference type="SAM" id="MobiDB-lite"/>
    </source>
</evidence>
<dbReference type="EMBL" id="CAJNOI010005468">
    <property type="protein sequence ID" value="CAF1565658.1"/>
    <property type="molecule type" value="Genomic_DNA"/>
</dbReference>
<keyword evidence="5" id="KW-1185">Reference proteome</keyword>
<dbReference type="InterPro" id="IPR008906">
    <property type="entry name" value="HATC_C_dom"/>
</dbReference>
<dbReference type="AlphaFoldDB" id="A0A816FWF5"/>
<evidence type="ECO:0000313" key="5">
    <source>
        <dbReference type="Proteomes" id="UP000663832"/>
    </source>
</evidence>
<feature type="domain" description="HAT C-terminal dimerisation" evidence="2">
    <location>
        <begin position="64"/>
        <end position="144"/>
    </location>
</feature>
<name>A0A816FWF5_9BILA</name>
<dbReference type="OrthoDB" id="5103at2759"/>
<gene>
    <name evidence="3" type="ORF">BJG266_LOCUS47318</name>
    <name evidence="4" type="ORF">QVE165_LOCUS64358</name>
</gene>
<dbReference type="SUPFAM" id="SSF53098">
    <property type="entry name" value="Ribonuclease H-like"/>
    <property type="match status" value="1"/>
</dbReference>
<feature type="region of interest" description="Disordered" evidence="1">
    <location>
        <begin position="25"/>
        <end position="62"/>
    </location>
</feature>
<reference evidence="4" key="1">
    <citation type="submission" date="2021-02" db="EMBL/GenBank/DDBJ databases">
        <authorList>
            <person name="Nowell W R."/>
        </authorList>
    </citation>
    <scope>NUCLEOTIDE SEQUENCE</scope>
</reference>
<dbReference type="Pfam" id="PF05699">
    <property type="entry name" value="Dimer_Tnp_hAT"/>
    <property type="match status" value="1"/>
</dbReference>
<dbReference type="InterPro" id="IPR012337">
    <property type="entry name" value="RNaseH-like_sf"/>
</dbReference>
<accession>A0A816FWF5</accession>
<proteinExistence type="predicted"/>
<evidence type="ECO:0000313" key="4">
    <source>
        <dbReference type="EMBL" id="CAF1666663.1"/>
    </source>
</evidence>
<dbReference type="EMBL" id="CAJNOM010005875">
    <property type="protein sequence ID" value="CAF1666663.1"/>
    <property type="molecule type" value="Genomic_DNA"/>
</dbReference>
<protein>
    <recommendedName>
        <fullName evidence="2">HAT C-terminal dimerisation domain-containing protein</fullName>
    </recommendedName>
</protein>
<comment type="caution">
    <text evidence="4">The sequence shown here is derived from an EMBL/GenBank/DDBJ whole genome shotgun (WGS) entry which is preliminary data.</text>
</comment>
<dbReference type="PANTHER" id="PTHR47611:SF1">
    <property type="entry name" value="CCHC-TYPE DOMAIN-CONTAINING PROTEIN"/>
    <property type="match status" value="1"/>
</dbReference>
<evidence type="ECO:0000259" key="2">
    <source>
        <dbReference type="Pfam" id="PF05699"/>
    </source>
</evidence>
<dbReference type="GO" id="GO:0046983">
    <property type="term" value="F:protein dimerization activity"/>
    <property type="evidence" value="ECO:0007669"/>
    <property type="project" value="InterPro"/>
</dbReference>
<evidence type="ECO:0000313" key="3">
    <source>
        <dbReference type="EMBL" id="CAF1565658.1"/>
    </source>
</evidence>
<dbReference type="PANTHER" id="PTHR47611">
    <property type="entry name" value="HAT DIMERISATION DOMAIN, C-TERMINAL"/>
    <property type="match status" value="1"/>
</dbReference>
<dbReference type="Proteomes" id="UP000663832">
    <property type="component" value="Unassembled WGS sequence"/>
</dbReference>